<evidence type="ECO:0000313" key="2">
    <source>
        <dbReference type="Proteomes" id="UP000308197"/>
    </source>
</evidence>
<keyword evidence="2" id="KW-1185">Reference proteome</keyword>
<name>A0A5C3PE01_9APHY</name>
<dbReference type="InParanoid" id="A0A5C3PE01"/>
<evidence type="ECO:0008006" key="3">
    <source>
        <dbReference type="Google" id="ProtNLM"/>
    </source>
</evidence>
<protein>
    <recommendedName>
        <fullName evidence="3">Pheromone</fullName>
    </recommendedName>
</protein>
<evidence type="ECO:0000313" key="1">
    <source>
        <dbReference type="EMBL" id="TFK87806.1"/>
    </source>
</evidence>
<dbReference type="EMBL" id="ML211138">
    <property type="protein sequence ID" value="TFK87806.1"/>
    <property type="molecule type" value="Genomic_DNA"/>
</dbReference>
<gene>
    <name evidence="1" type="ORF">K466DRAFT_586082</name>
</gene>
<organism evidence="1 2">
    <name type="scientific">Polyporus arcularius HHB13444</name>
    <dbReference type="NCBI Taxonomy" id="1314778"/>
    <lineage>
        <taxon>Eukaryota</taxon>
        <taxon>Fungi</taxon>
        <taxon>Dikarya</taxon>
        <taxon>Basidiomycota</taxon>
        <taxon>Agaricomycotina</taxon>
        <taxon>Agaricomycetes</taxon>
        <taxon>Polyporales</taxon>
        <taxon>Polyporaceae</taxon>
        <taxon>Polyporus</taxon>
    </lineage>
</organism>
<accession>A0A5C3PE01</accession>
<sequence length="66" mass="6979">MDQFDFTFAFCGISTLSSQSPGSSPEGALVVPVLPDISDVAGLSFDDVPMDYDHRSSGFPAYCVIA</sequence>
<dbReference type="Proteomes" id="UP000308197">
    <property type="component" value="Unassembled WGS sequence"/>
</dbReference>
<dbReference type="AlphaFoldDB" id="A0A5C3PE01"/>
<reference evidence="1 2" key="1">
    <citation type="journal article" date="2019" name="Nat. Ecol. Evol.">
        <title>Megaphylogeny resolves global patterns of mushroom evolution.</title>
        <authorList>
            <person name="Varga T."/>
            <person name="Krizsan K."/>
            <person name="Foldi C."/>
            <person name="Dima B."/>
            <person name="Sanchez-Garcia M."/>
            <person name="Sanchez-Ramirez S."/>
            <person name="Szollosi G.J."/>
            <person name="Szarkandi J.G."/>
            <person name="Papp V."/>
            <person name="Albert L."/>
            <person name="Andreopoulos W."/>
            <person name="Angelini C."/>
            <person name="Antonin V."/>
            <person name="Barry K.W."/>
            <person name="Bougher N.L."/>
            <person name="Buchanan P."/>
            <person name="Buyck B."/>
            <person name="Bense V."/>
            <person name="Catcheside P."/>
            <person name="Chovatia M."/>
            <person name="Cooper J."/>
            <person name="Damon W."/>
            <person name="Desjardin D."/>
            <person name="Finy P."/>
            <person name="Geml J."/>
            <person name="Haridas S."/>
            <person name="Hughes K."/>
            <person name="Justo A."/>
            <person name="Karasinski D."/>
            <person name="Kautmanova I."/>
            <person name="Kiss B."/>
            <person name="Kocsube S."/>
            <person name="Kotiranta H."/>
            <person name="LaButti K.M."/>
            <person name="Lechner B.E."/>
            <person name="Liimatainen K."/>
            <person name="Lipzen A."/>
            <person name="Lukacs Z."/>
            <person name="Mihaltcheva S."/>
            <person name="Morgado L.N."/>
            <person name="Niskanen T."/>
            <person name="Noordeloos M.E."/>
            <person name="Ohm R.A."/>
            <person name="Ortiz-Santana B."/>
            <person name="Ovrebo C."/>
            <person name="Racz N."/>
            <person name="Riley R."/>
            <person name="Savchenko A."/>
            <person name="Shiryaev A."/>
            <person name="Soop K."/>
            <person name="Spirin V."/>
            <person name="Szebenyi C."/>
            <person name="Tomsovsky M."/>
            <person name="Tulloss R.E."/>
            <person name="Uehling J."/>
            <person name="Grigoriev I.V."/>
            <person name="Vagvolgyi C."/>
            <person name="Papp T."/>
            <person name="Martin F.M."/>
            <person name="Miettinen O."/>
            <person name="Hibbett D.S."/>
            <person name="Nagy L.G."/>
        </authorList>
    </citation>
    <scope>NUCLEOTIDE SEQUENCE [LARGE SCALE GENOMIC DNA]</scope>
    <source>
        <strain evidence="1 2">HHB13444</strain>
    </source>
</reference>
<proteinExistence type="predicted"/>